<sequence>MNTNDFGRGVIVMPEQLAGRMALADIPEIDDKTMDSQRTEARLVQLAKRFKDIRASMSSTTNHSSVVRPFGTARLTPGRATGRQLDAPEPMIAIALSDMEYLMKSARSSRSSARSEKQSGCNCCCHIAAGVTVIPRTARFTIEGGLSMHTLMNHSESRIAVKITCSDNTMYRVTPVYATVESGQSLPLHIARIKSDLIKRDRLCVNILEAEGSKEAREIFKKNTTNRTATINMALDVAEEKND</sequence>
<reference evidence="3 4" key="1">
    <citation type="submission" date="2020-04" db="EMBL/GenBank/DDBJ databases">
        <authorList>
            <person name="Laetsch R D."/>
            <person name="Stevens L."/>
            <person name="Kumar S."/>
            <person name="Blaxter L. M."/>
        </authorList>
    </citation>
    <scope>NUCLEOTIDE SEQUENCE [LARGE SCALE GENOMIC DNA]</scope>
</reference>
<dbReference type="AlphaFoldDB" id="A0A8S1EUP7"/>
<protein>
    <recommendedName>
        <fullName evidence="1">Major sperm protein</fullName>
    </recommendedName>
</protein>
<evidence type="ECO:0000259" key="2">
    <source>
        <dbReference type="PROSITE" id="PS50202"/>
    </source>
</evidence>
<dbReference type="InterPro" id="IPR051774">
    <property type="entry name" value="Sperm-specific_class_P"/>
</dbReference>
<comment type="caution">
    <text evidence="3">The sequence shown here is derived from an EMBL/GenBank/DDBJ whole genome shotgun (WGS) entry which is preliminary data.</text>
</comment>
<dbReference type="PANTHER" id="PTHR22947:SF1">
    <property type="entry name" value="PROTEIN CBG16675"/>
    <property type="match status" value="1"/>
</dbReference>
<feature type="domain" description="MSP" evidence="2">
    <location>
        <begin position="130"/>
        <end position="238"/>
    </location>
</feature>
<keyword evidence="1" id="KW-0206">Cytoskeleton</keyword>
<dbReference type="InterPro" id="IPR008962">
    <property type="entry name" value="PapD-like_sf"/>
</dbReference>
<keyword evidence="1" id="KW-0963">Cytoplasm</keyword>
<dbReference type="Gene3D" id="2.60.40.10">
    <property type="entry name" value="Immunoglobulins"/>
    <property type="match status" value="1"/>
</dbReference>
<dbReference type="PANTHER" id="PTHR22947">
    <property type="entry name" value="MAJOR SPERM PROTEIN"/>
    <property type="match status" value="1"/>
</dbReference>
<evidence type="ECO:0000256" key="1">
    <source>
        <dbReference type="RuleBase" id="RU003425"/>
    </source>
</evidence>
<dbReference type="InterPro" id="IPR013783">
    <property type="entry name" value="Ig-like_fold"/>
</dbReference>
<name>A0A8S1EUP7_9PELO</name>
<organism evidence="3 4">
    <name type="scientific">Caenorhabditis bovis</name>
    <dbReference type="NCBI Taxonomy" id="2654633"/>
    <lineage>
        <taxon>Eukaryota</taxon>
        <taxon>Metazoa</taxon>
        <taxon>Ecdysozoa</taxon>
        <taxon>Nematoda</taxon>
        <taxon>Chromadorea</taxon>
        <taxon>Rhabditida</taxon>
        <taxon>Rhabditina</taxon>
        <taxon>Rhabditomorpha</taxon>
        <taxon>Rhabditoidea</taxon>
        <taxon>Rhabditidae</taxon>
        <taxon>Peloderinae</taxon>
        <taxon>Caenorhabditis</taxon>
    </lineage>
</organism>
<accession>A0A8S1EUP7</accession>
<gene>
    <name evidence="3" type="ORF">CBOVIS_LOCUS5744</name>
</gene>
<dbReference type="InterPro" id="IPR000535">
    <property type="entry name" value="MSP_dom"/>
</dbReference>
<dbReference type="SUPFAM" id="SSF49354">
    <property type="entry name" value="PapD-like"/>
    <property type="match status" value="1"/>
</dbReference>
<dbReference type="Pfam" id="PF00635">
    <property type="entry name" value="Motile_Sperm"/>
    <property type="match status" value="1"/>
</dbReference>
<proteinExistence type="predicted"/>
<comment type="function">
    <text evidence="1">Central component in molecular interactions underlying sperm crawling. Forms an extensive filament system that extends from sperm villipoda, along the leading edge of the pseudopod.</text>
</comment>
<dbReference type="OrthoDB" id="5854456at2759"/>
<dbReference type="EMBL" id="CADEPM010000003">
    <property type="protein sequence ID" value="CAB3403241.1"/>
    <property type="molecule type" value="Genomic_DNA"/>
</dbReference>
<evidence type="ECO:0000313" key="4">
    <source>
        <dbReference type="Proteomes" id="UP000494206"/>
    </source>
</evidence>
<keyword evidence="4" id="KW-1185">Reference proteome</keyword>
<evidence type="ECO:0000313" key="3">
    <source>
        <dbReference type="EMBL" id="CAB3403241.1"/>
    </source>
</evidence>
<dbReference type="Proteomes" id="UP000494206">
    <property type="component" value="Unassembled WGS sequence"/>
</dbReference>
<dbReference type="PROSITE" id="PS50202">
    <property type="entry name" value="MSP"/>
    <property type="match status" value="1"/>
</dbReference>